<keyword evidence="2" id="KW-1185">Reference proteome</keyword>
<name>A0ACD1GBQ6_9EURO</name>
<reference evidence="1" key="1">
    <citation type="submission" date="2018-02" db="EMBL/GenBank/DDBJ databases">
        <title>The genomes of Aspergillus section Nigri reveals drivers in fungal speciation.</title>
        <authorList>
            <consortium name="DOE Joint Genome Institute"/>
            <person name="Vesth T.C."/>
            <person name="Nybo J."/>
            <person name="Theobald S."/>
            <person name="Brandl J."/>
            <person name="Frisvad J.C."/>
            <person name="Nielsen K.F."/>
            <person name="Lyhne E.K."/>
            <person name="Kogle M.E."/>
            <person name="Kuo A."/>
            <person name="Riley R."/>
            <person name="Clum A."/>
            <person name="Nolan M."/>
            <person name="Lipzen A."/>
            <person name="Salamov A."/>
            <person name="Henrissat B."/>
            <person name="Wiebenga A."/>
            <person name="De vries R.P."/>
            <person name="Grigoriev I.V."/>
            <person name="Mortensen U.H."/>
            <person name="Andersen M.R."/>
            <person name="Baker S.E."/>
        </authorList>
    </citation>
    <scope>NUCLEOTIDE SEQUENCE</scope>
    <source>
        <strain evidence="1">CBS 621.78</strain>
    </source>
</reference>
<gene>
    <name evidence="1" type="ORF">BO95DRAFT_513655</name>
</gene>
<dbReference type="Proteomes" id="UP000249057">
    <property type="component" value="Unassembled WGS sequence"/>
</dbReference>
<organism evidence="1 2">
    <name type="scientific">Aspergillus brunneoviolaceus CBS 621.78</name>
    <dbReference type="NCBI Taxonomy" id="1450534"/>
    <lineage>
        <taxon>Eukaryota</taxon>
        <taxon>Fungi</taxon>
        <taxon>Dikarya</taxon>
        <taxon>Ascomycota</taxon>
        <taxon>Pezizomycotina</taxon>
        <taxon>Eurotiomycetes</taxon>
        <taxon>Eurotiomycetidae</taxon>
        <taxon>Eurotiales</taxon>
        <taxon>Aspergillaceae</taxon>
        <taxon>Aspergillus</taxon>
        <taxon>Aspergillus subgen. Circumdati</taxon>
    </lineage>
</organism>
<accession>A0ACD1GBQ6</accession>
<dbReference type="EMBL" id="KZ825335">
    <property type="protein sequence ID" value="RAH46652.1"/>
    <property type="molecule type" value="Genomic_DNA"/>
</dbReference>
<sequence length="401" mass="44782">MFTLDTDEDPSWVTDLEAALQDDPVTDDDEKKNGSQSPQAILQQVMTTSPGTSLPSSISGYQPSVGQPYREIGSSANSKVFEQPGTPWAFKILLVDEALTLWNNYTMQMRVYNSFDGVDKFVKTAVAVPRAVWFANKTSEFWRTDLELFPDDPRFPRQPRNVLCMERIPPLPQAVRDALVDLFCDRWSISAAKSDPSNADCLVHVLLGSKHDTAAHPGSYLFRLRNFKLHSDQIEQLRLDASALAATMADALALLHWQAKVDGMGVEFVLGSARPTKDHTSIPGHLHLPGLHRLSPGTSTFELVVNPSMHIPHTVSLWLLGFDTCHPISMSAIGVEQAITAFLKDPLHFPRPFSNNWFIDSLWTVFACRYIETAERFTLGTPAQSLPRSFIRGVQIRLLPK</sequence>
<protein>
    <submittedName>
        <fullName evidence="1">Uncharacterized protein</fullName>
    </submittedName>
</protein>
<evidence type="ECO:0000313" key="2">
    <source>
        <dbReference type="Proteomes" id="UP000249057"/>
    </source>
</evidence>
<evidence type="ECO:0000313" key="1">
    <source>
        <dbReference type="EMBL" id="RAH46652.1"/>
    </source>
</evidence>
<proteinExistence type="predicted"/>